<dbReference type="AlphaFoldDB" id="A0A1H7ANF1"/>
<dbReference type="Proteomes" id="UP000199532">
    <property type="component" value="Unassembled WGS sequence"/>
</dbReference>
<dbReference type="InterPro" id="IPR001647">
    <property type="entry name" value="HTH_TetR"/>
</dbReference>
<reference evidence="4 5" key="1">
    <citation type="submission" date="2016-10" db="EMBL/GenBank/DDBJ databases">
        <authorList>
            <person name="de Groot N.N."/>
        </authorList>
    </citation>
    <scope>NUCLEOTIDE SEQUENCE [LARGE SCALE GENOMIC DNA]</scope>
    <source>
        <strain evidence="4 5">DSM 19938</strain>
    </source>
</reference>
<dbReference type="PRINTS" id="PR00455">
    <property type="entry name" value="HTHTETR"/>
</dbReference>
<accession>A0A1H7ANF1</accession>
<dbReference type="EMBL" id="FNXY01000011">
    <property type="protein sequence ID" value="SEJ67181.1"/>
    <property type="molecule type" value="Genomic_DNA"/>
</dbReference>
<dbReference type="SUPFAM" id="SSF46689">
    <property type="entry name" value="Homeodomain-like"/>
    <property type="match status" value="1"/>
</dbReference>
<evidence type="ECO:0000313" key="5">
    <source>
        <dbReference type="Proteomes" id="UP000199532"/>
    </source>
</evidence>
<dbReference type="InterPro" id="IPR050109">
    <property type="entry name" value="HTH-type_TetR-like_transc_reg"/>
</dbReference>
<dbReference type="InterPro" id="IPR009057">
    <property type="entry name" value="Homeodomain-like_sf"/>
</dbReference>
<dbReference type="Pfam" id="PF00440">
    <property type="entry name" value="TetR_N"/>
    <property type="match status" value="1"/>
</dbReference>
<feature type="domain" description="HTH tetR-type" evidence="3">
    <location>
        <begin position="1"/>
        <end position="61"/>
    </location>
</feature>
<dbReference type="PANTHER" id="PTHR30055">
    <property type="entry name" value="HTH-TYPE TRANSCRIPTIONAL REGULATOR RUTR"/>
    <property type="match status" value="1"/>
</dbReference>
<dbReference type="PROSITE" id="PS50977">
    <property type="entry name" value="HTH_TETR_2"/>
    <property type="match status" value="1"/>
</dbReference>
<organism evidence="4 5">
    <name type="scientific">Dyadobacter koreensis</name>
    <dbReference type="NCBI Taxonomy" id="408657"/>
    <lineage>
        <taxon>Bacteria</taxon>
        <taxon>Pseudomonadati</taxon>
        <taxon>Bacteroidota</taxon>
        <taxon>Cytophagia</taxon>
        <taxon>Cytophagales</taxon>
        <taxon>Spirosomataceae</taxon>
        <taxon>Dyadobacter</taxon>
    </lineage>
</organism>
<keyword evidence="1 2" id="KW-0238">DNA-binding</keyword>
<dbReference type="PANTHER" id="PTHR30055:SF222">
    <property type="entry name" value="REGULATORY PROTEIN"/>
    <property type="match status" value="1"/>
</dbReference>
<proteinExistence type="predicted"/>
<evidence type="ECO:0000259" key="3">
    <source>
        <dbReference type="PROSITE" id="PS50977"/>
    </source>
</evidence>
<name>A0A1H7ANF1_9BACT</name>
<evidence type="ECO:0000256" key="2">
    <source>
        <dbReference type="PROSITE-ProRule" id="PRU00335"/>
    </source>
</evidence>
<evidence type="ECO:0000256" key="1">
    <source>
        <dbReference type="ARBA" id="ARBA00023125"/>
    </source>
</evidence>
<sequence>MDKEQEILAAALKLFVEFGFHGTPTSKIAKEAGVANGTLFHYFKTKDDLIVALYNRTKETLTAHLAAQQRDGDSLEERMKSIYTASLEWGLENRPQFHFIQQFHFSPHAARISDEDKERQTRLHAGLMQQAREDNIFKPLAPELIGSLLGSHVYGTHQYLVNADLPKQERQKVIHETFALLWTMITK</sequence>
<dbReference type="RefSeq" id="WP_090341563.1">
    <property type="nucleotide sequence ID" value="NZ_FNXY01000011.1"/>
</dbReference>
<dbReference type="STRING" id="408657.SAMN04487995_5796"/>
<dbReference type="GO" id="GO:0003677">
    <property type="term" value="F:DNA binding"/>
    <property type="evidence" value="ECO:0007669"/>
    <property type="project" value="UniProtKB-UniRule"/>
</dbReference>
<keyword evidence="5" id="KW-1185">Reference proteome</keyword>
<protein>
    <submittedName>
        <fullName evidence="4">Transcriptional regulator, TetR family</fullName>
    </submittedName>
</protein>
<evidence type="ECO:0000313" key="4">
    <source>
        <dbReference type="EMBL" id="SEJ67181.1"/>
    </source>
</evidence>
<dbReference type="Gene3D" id="1.10.357.10">
    <property type="entry name" value="Tetracycline Repressor, domain 2"/>
    <property type="match status" value="1"/>
</dbReference>
<dbReference type="OrthoDB" id="6430772at2"/>
<gene>
    <name evidence="4" type="ORF">SAMN04487995_5796</name>
</gene>
<feature type="DNA-binding region" description="H-T-H motif" evidence="2">
    <location>
        <begin position="24"/>
        <end position="43"/>
    </location>
</feature>